<name>A0ABV1F9K9_9FIRM</name>
<gene>
    <name evidence="1" type="ORF">WMO39_06975</name>
</gene>
<accession>A0ABV1F9K9</accession>
<dbReference type="RefSeq" id="WP_117949758.1">
    <property type="nucleotide sequence ID" value="NZ_JBBMEZ010000016.1"/>
</dbReference>
<comment type="caution">
    <text evidence="1">The sequence shown here is derived from an EMBL/GenBank/DDBJ whole genome shotgun (WGS) entry which is preliminary data.</text>
</comment>
<protein>
    <submittedName>
        <fullName evidence="1">Uncharacterized protein</fullName>
    </submittedName>
</protein>
<proteinExistence type="predicted"/>
<evidence type="ECO:0000313" key="1">
    <source>
        <dbReference type="EMBL" id="MEQ2470070.1"/>
    </source>
</evidence>
<dbReference type="EMBL" id="JBBMEZ010000016">
    <property type="protein sequence ID" value="MEQ2470070.1"/>
    <property type="molecule type" value="Genomic_DNA"/>
</dbReference>
<keyword evidence="2" id="KW-1185">Reference proteome</keyword>
<reference evidence="1 2" key="1">
    <citation type="submission" date="2024-03" db="EMBL/GenBank/DDBJ databases">
        <title>Human intestinal bacterial collection.</title>
        <authorList>
            <person name="Pauvert C."/>
            <person name="Hitch T.C.A."/>
            <person name="Clavel T."/>
        </authorList>
    </citation>
    <scope>NUCLEOTIDE SEQUENCE [LARGE SCALE GENOMIC DNA]</scope>
    <source>
        <strain evidence="1 2">CLA-JM-H38</strain>
    </source>
</reference>
<evidence type="ECO:0000313" key="2">
    <source>
        <dbReference type="Proteomes" id="UP001490816"/>
    </source>
</evidence>
<sequence length="143" mass="16794">MLIELINKKAFINELIDYSKIVTKGKPTKSVYDLILDTYNIFKNDTVDKIYYVECTQEEIECLLQDFINSFSWDKHLCVCSFLGQKVSVDKIGLLKQSCINSQFHRSFPSYIIDDKIKVYISYYKLNKGNIYDIDYAVNTIFH</sequence>
<dbReference type="Proteomes" id="UP001490816">
    <property type="component" value="Unassembled WGS sequence"/>
</dbReference>
<organism evidence="1 2">
    <name type="scientific">Ruminococcoides intestinale</name>
    <dbReference type="NCBI Taxonomy" id="3133162"/>
    <lineage>
        <taxon>Bacteria</taxon>
        <taxon>Bacillati</taxon>
        <taxon>Bacillota</taxon>
        <taxon>Clostridia</taxon>
        <taxon>Eubacteriales</taxon>
        <taxon>Oscillospiraceae</taxon>
        <taxon>Ruminococcoides</taxon>
    </lineage>
</organism>